<feature type="transmembrane region" description="Helical" evidence="5">
    <location>
        <begin position="199"/>
        <end position="222"/>
    </location>
</feature>
<feature type="transmembrane region" description="Helical" evidence="5">
    <location>
        <begin position="111"/>
        <end position="129"/>
    </location>
</feature>
<feature type="transmembrane region" description="Helical" evidence="5">
    <location>
        <begin position="79"/>
        <end position="99"/>
    </location>
</feature>
<dbReference type="AlphaFoldDB" id="I3IGH1"/>
<gene>
    <name evidence="7" type="ORF">KSU1_A0049</name>
</gene>
<dbReference type="OrthoDB" id="572012at2"/>
<feature type="transmembrane region" description="Helical" evidence="5">
    <location>
        <begin position="421"/>
        <end position="439"/>
    </location>
</feature>
<evidence type="ECO:0000256" key="3">
    <source>
        <dbReference type="ARBA" id="ARBA00022989"/>
    </source>
</evidence>
<feature type="transmembrane region" description="Helical" evidence="5">
    <location>
        <begin position="6"/>
        <end position="24"/>
    </location>
</feature>
<evidence type="ECO:0000256" key="5">
    <source>
        <dbReference type="SAM" id="Phobius"/>
    </source>
</evidence>
<dbReference type="PANTHER" id="PTHR37422:SF13">
    <property type="entry name" value="LIPOPOLYSACCHARIDE BIOSYNTHESIS PROTEIN PA4999-RELATED"/>
    <property type="match status" value="1"/>
</dbReference>
<feature type="transmembrane region" description="Helical" evidence="5">
    <location>
        <begin position="168"/>
        <end position="187"/>
    </location>
</feature>
<dbReference type="STRING" id="247490.KSU1_A0049"/>
<dbReference type="InterPro" id="IPR007016">
    <property type="entry name" value="O-antigen_ligase-rel_domated"/>
</dbReference>
<sequence>MGNILSLKIGITAIIGCLFAALIASGFSPLYIMGILFVLILAQIFISHLLYFLFMLLLLRPAIDSILLSIRFSVGGIDIGLGGIVNLFLVLGAIFYILITPHNSNRLKLPIIAFYAMFCFVYSMSLFTSPEVSSAVKILLGYFSVLAILIMVIGNISSEKDAGLLLKAIPLSAIIPIVVGTIDYLFYGGYSGEFAAGRFVATFSHPNVLAFFLLIIIGCLFFQIDNPSSSLQYSFWRIVCIAILISILVLAETRSSWMALVLMGAMYAVFFNRKWIMPGIGMLIVLSFIPLVQQKILNIFSSYGGQVEINEMSSFGWRLNKWHDLLVVGVKKPFFGHGILASRYIGKDNLEAHNDYIRFFVESGFIGVLVYFLPYFYVLTHAVKNYQSFEKNGVLQKLASFFICFIPAFLLMSISENLAGYVIIHWYFWGLIGIYFRLISIKEKASIQYINLYR</sequence>
<dbReference type="GO" id="GO:0016020">
    <property type="term" value="C:membrane"/>
    <property type="evidence" value="ECO:0007669"/>
    <property type="project" value="UniProtKB-SubCell"/>
</dbReference>
<dbReference type="InterPro" id="IPR051533">
    <property type="entry name" value="WaaL-like"/>
</dbReference>
<reference evidence="7 8" key="1">
    <citation type="journal article" date="2012" name="FEBS Lett.">
        <title>Anammox organism KSU-1 expresses a NirK-type copper-containing nitrite reductase instead of a NirS-type with cytochrome cd1.</title>
        <authorList>
            <person name="Hira D."/>
            <person name="Toh H."/>
            <person name="Migita C.T."/>
            <person name="Okubo H."/>
            <person name="Nishiyama T."/>
            <person name="Hattori M."/>
            <person name="Furukawa K."/>
            <person name="Fujii T."/>
        </authorList>
    </citation>
    <scope>NUCLEOTIDE SEQUENCE [LARGE SCALE GENOMIC DNA]</scope>
</reference>
<dbReference type="PANTHER" id="PTHR37422">
    <property type="entry name" value="TEICHURONIC ACID BIOSYNTHESIS PROTEIN TUAE"/>
    <property type="match status" value="1"/>
</dbReference>
<keyword evidence="3 5" id="KW-1133">Transmembrane helix</keyword>
<protein>
    <recommendedName>
        <fullName evidence="6">O-antigen ligase-related domain-containing protein</fullName>
    </recommendedName>
</protein>
<keyword evidence="2 5" id="KW-0812">Transmembrane</keyword>
<feature type="domain" description="O-antigen ligase-related" evidence="6">
    <location>
        <begin position="241"/>
        <end position="372"/>
    </location>
</feature>
<organism evidence="7 8">
    <name type="scientific">Candidatus Jettenia caeni</name>
    <dbReference type="NCBI Taxonomy" id="247490"/>
    <lineage>
        <taxon>Bacteria</taxon>
        <taxon>Pseudomonadati</taxon>
        <taxon>Planctomycetota</taxon>
        <taxon>Candidatus Brocadiia</taxon>
        <taxon>Candidatus Brocadiales</taxon>
        <taxon>Candidatus Brocadiaceae</taxon>
        <taxon>Candidatus Jettenia</taxon>
    </lineage>
</organism>
<feature type="transmembrane region" description="Helical" evidence="5">
    <location>
        <begin position="356"/>
        <end position="378"/>
    </location>
</feature>
<dbReference type="eggNOG" id="COG3307">
    <property type="taxonomic scope" value="Bacteria"/>
</dbReference>
<comment type="subcellular location">
    <subcellularLocation>
        <location evidence="1">Membrane</location>
        <topology evidence="1">Multi-pass membrane protein</topology>
    </subcellularLocation>
</comment>
<feature type="transmembrane region" description="Helical" evidence="5">
    <location>
        <begin position="398"/>
        <end position="415"/>
    </location>
</feature>
<evidence type="ECO:0000313" key="8">
    <source>
        <dbReference type="Proteomes" id="UP000002985"/>
    </source>
</evidence>
<dbReference type="EMBL" id="BAFH01000001">
    <property type="protein sequence ID" value="GAB60816.1"/>
    <property type="molecule type" value="Genomic_DNA"/>
</dbReference>
<comment type="caution">
    <text evidence="7">The sequence shown here is derived from an EMBL/GenBank/DDBJ whole genome shotgun (WGS) entry which is preliminary data.</text>
</comment>
<proteinExistence type="predicted"/>
<feature type="transmembrane region" description="Helical" evidence="5">
    <location>
        <begin position="135"/>
        <end position="156"/>
    </location>
</feature>
<evidence type="ECO:0000313" key="7">
    <source>
        <dbReference type="EMBL" id="GAB60816.1"/>
    </source>
</evidence>
<keyword evidence="8" id="KW-1185">Reference proteome</keyword>
<accession>I3IGH1</accession>
<evidence type="ECO:0000256" key="1">
    <source>
        <dbReference type="ARBA" id="ARBA00004141"/>
    </source>
</evidence>
<keyword evidence="4 5" id="KW-0472">Membrane</keyword>
<feature type="transmembrane region" description="Helical" evidence="5">
    <location>
        <begin position="234"/>
        <end position="251"/>
    </location>
</feature>
<feature type="transmembrane region" description="Helical" evidence="5">
    <location>
        <begin position="280"/>
        <end position="300"/>
    </location>
</feature>
<dbReference type="Proteomes" id="UP000002985">
    <property type="component" value="Unassembled WGS sequence"/>
</dbReference>
<evidence type="ECO:0000256" key="2">
    <source>
        <dbReference type="ARBA" id="ARBA00022692"/>
    </source>
</evidence>
<name>I3IGH1_9BACT</name>
<feature type="transmembrane region" description="Helical" evidence="5">
    <location>
        <begin position="31"/>
        <end position="59"/>
    </location>
</feature>
<evidence type="ECO:0000256" key="4">
    <source>
        <dbReference type="ARBA" id="ARBA00023136"/>
    </source>
</evidence>
<dbReference type="Pfam" id="PF04932">
    <property type="entry name" value="Wzy_C"/>
    <property type="match status" value="1"/>
</dbReference>
<evidence type="ECO:0000259" key="6">
    <source>
        <dbReference type="Pfam" id="PF04932"/>
    </source>
</evidence>